<dbReference type="EMBL" id="JBHUOM010000021">
    <property type="protein sequence ID" value="MFD2936114.1"/>
    <property type="molecule type" value="Genomic_DNA"/>
</dbReference>
<comment type="caution">
    <text evidence="2">The sequence shown here is derived from an EMBL/GenBank/DDBJ whole genome shotgun (WGS) entry which is preliminary data.</text>
</comment>
<reference evidence="3" key="1">
    <citation type="journal article" date="2019" name="Int. J. Syst. Evol. Microbiol.">
        <title>The Global Catalogue of Microorganisms (GCM) 10K type strain sequencing project: providing services to taxonomists for standard genome sequencing and annotation.</title>
        <authorList>
            <consortium name="The Broad Institute Genomics Platform"/>
            <consortium name="The Broad Institute Genome Sequencing Center for Infectious Disease"/>
            <person name="Wu L."/>
            <person name="Ma J."/>
        </authorList>
    </citation>
    <scope>NUCLEOTIDE SEQUENCE [LARGE SCALE GENOMIC DNA]</scope>
    <source>
        <strain evidence="3">KCTC 52490</strain>
    </source>
</reference>
<accession>A0ABW6AKX2</accession>
<evidence type="ECO:0000313" key="2">
    <source>
        <dbReference type="EMBL" id="MFD2936114.1"/>
    </source>
</evidence>
<dbReference type="Proteomes" id="UP001597512">
    <property type="component" value="Unassembled WGS sequence"/>
</dbReference>
<name>A0ABW6AKX2_9BACT</name>
<proteinExistence type="predicted"/>
<evidence type="ECO:0000256" key="1">
    <source>
        <dbReference type="SAM" id="SignalP"/>
    </source>
</evidence>
<gene>
    <name evidence="2" type="ORF">ACFS25_20190</name>
</gene>
<keyword evidence="3" id="KW-1185">Reference proteome</keyword>
<dbReference type="RefSeq" id="WP_381504629.1">
    <property type="nucleotide sequence ID" value="NZ_JBHUOM010000021.1"/>
</dbReference>
<feature type="chain" id="PRO_5045616137" description="T9SS type A sorting domain-containing protein" evidence="1">
    <location>
        <begin position="25"/>
        <end position="131"/>
    </location>
</feature>
<feature type="signal peptide" evidence="1">
    <location>
        <begin position="1"/>
        <end position="24"/>
    </location>
</feature>
<keyword evidence="1" id="KW-0732">Signal</keyword>
<evidence type="ECO:0008006" key="4">
    <source>
        <dbReference type="Google" id="ProtNLM"/>
    </source>
</evidence>
<protein>
    <recommendedName>
        <fullName evidence="4">T9SS type A sorting domain-containing protein</fullName>
    </recommendedName>
</protein>
<sequence length="131" mass="14303">MSTNSFFKSLLAGALLLAGSATFAQTSETPDQLLVGVYPTRQVNKICLAVEKQPDTHAYVQLLASTGEELYRAQLPKKGTSFNQIFDMNELEDGTYTLRVEQGKNVIVKSIHLQTTTPDPAAPARFLTLGN</sequence>
<organism evidence="2 3">
    <name type="scientific">Spirosoma flavum</name>
    <dbReference type="NCBI Taxonomy" id="2048557"/>
    <lineage>
        <taxon>Bacteria</taxon>
        <taxon>Pseudomonadati</taxon>
        <taxon>Bacteroidota</taxon>
        <taxon>Cytophagia</taxon>
        <taxon>Cytophagales</taxon>
        <taxon>Cytophagaceae</taxon>
        <taxon>Spirosoma</taxon>
    </lineage>
</organism>
<evidence type="ECO:0000313" key="3">
    <source>
        <dbReference type="Proteomes" id="UP001597512"/>
    </source>
</evidence>